<evidence type="ECO:0000256" key="9">
    <source>
        <dbReference type="SAM" id="Phobius"/>
    </source>
</evidence>
<evidence type="ECO:0000256" key="4">
    <source>
        <dbReference type="ARBA" id="ARBA00022692"/>
    </source>
</evidence>
<name>H2E2E2_9BILA</name>
<evidence type="ECO:0000256" key="6">
    <source>
        <dbReference type="ARBA" id="ARBA00023136"/>
    </source>
</evidence>
<geneLocation type="mitochondrion" evidence="10"/>
<feature type="transmembrane region" description="Helical" evidence="9">
    <location>
        <begin position="240"/>
        <end position="265"/>
    </location>
</feature>
<feature type="transmembrane region" description="Helical" evidence="9">
    <location>
        <begin position="77"/>
        <end position="101"/>
    </location>
</feature>
<organism evidence="10">
    <name type="scientific">Oncicola luehei</name>
    <dbReference type="NCBI Taxonomy" id="1100885"/>
    <lineage>
        <taxon>Eukaryota</taxon>
        <taxon>Metazoa</taxon>
        <taxon>Spiralia</taxon>
        <taxon>Lophotrochozoa</taxon>
        <taxon>Acanthocephala</taxon>
        <taxon>Archiacanthocephala</taxon>
        <taxon>Oligacanthorhynchida</taxon>
        <taxon>Oligacanthorhynchidae</taxon>
        <taxon>Oncicola</taxon>
    </lineage>
</organism>
<keyword evidence="5 9" id="KW-1133">Transmembrane helix</keyword>
<dbReference type="InterPro" id="IPR001694">
    <property type="entry name" value="NADH_UbQ_OxRdtase_su1/FPO"/>
</dbReference>
<comment type="similarity">
    <text evidence="2 7">Belongs to the complex I subunit 1 family.</text>
</comment>
<proteinExistence type="inferred from homology"/>
<evidence type="ECO:0000256" key="1">
    <source>
        <dbReference type="ARBA" id="ARBA00004141"/>
    </source>
</evidence>
<dbReference type="GO" id="GO:0005743">
    <property type="term" value="C:mitochondrial inner membrane"/>
    <property type="evidence" value="ECO:0007669"/>
    <property type="project" value="UniProtKB-SubCell"/>
</dbReference>
<dbReference type="CTD" id="4535"/>
<feature type="transmembrane region" description="Helical" evidence="9">
    <location>
        <begin position="277"/>
        <end position="301"/>
    </location>
</feature>
<dbReference type="GO" id="GO:0003954">
    <property type="term" value="F:NADH dehydrogenase activity"/>
    <property type="evidence" value="ECO:0007669"/>
    <property type="project" value="TreeGrafter"/>
</dbReference>
<evidence type="ECO:0000256" key="3">
    <source>
        <dbReference type="ARBA" id="ARBA00021009"/>
    </source>
</evidence>
<comment type="catalytic activity">
    <reaction evidence="8">
        <text>a ubiquinone + NADH + 5 H(+)(in) = a ubiquinol + NAD(+) + 4 H(+)(out)</text>
        <dbReference type="Rhea" id="RHEA:29091"/>
        <dbReference type="Rhea" id="RHEA-COMP:9565"/>
        <dbReference type="Rhea" id="RHEA-COMP:9566"/>
        <dbReference type="ChEBI" id="CHEBI:15378"/>
        <dbReference type="ChEBI" id="CHEBI:16389"/>
        <dbReference type="ChEBI" id="CHEBI:17976"/>
        <dbReference type="ChEBI" id="CHEBI:57540"/>
        <dbReference type="ChEBI" id="CHEBI:57945"/>
        <dbReference type="EC" id="7.1.1.2"/>
    </reaction>
</comment>
<dbReference type="PANTHER" id="PTHR11432">
    <property type="entry name" value="NADH DEHYDROGENASE SUBUNIT 1"/>
    <property type="match status" value="1"/>
</dbReference>
<keyword evidence="8 10" id="KW-0496">Mitochondrion</keyword>
<dbReference type="RefSeq" id="YP_005097947.1">
    <property type="nucleotide sequence ID" value="NC_016754.1"/>
</dbReference>
<dbReference type="GO" id="GO:0008137">
    <property type="term" value="F:NADH dehydrogenase (ubiquinone) activity"/>
    <property type="evidence" value="ECO:0007669"/>
    <property type="project" value="UniProtKB-EC"/>
</dbReference>
<reference evidence="10" key="1">
    <citation type="journal article" date="2012" name="Parasitol. Int.">
        <title>The complete mitochondrial genome sequence of Oncicola luehei (Acanthocephala: Archiacanthocephala) and its phylogenetic position within Syndermata.</title>
        <authorList>
            <person name="Gazi M."/>
            <person name="Sultana T."/>
            <person name="Min G.S."/>
            <person name="Park Y.C."/>
            <person name="Garcia-Varela M."/>
            <person name="Nadler S.A."/>
            <person name="Park J.K."/>
        </authorList>
    </citation>
    <scope>NUCLEOTIDE SEQUENCE</scope>
</reference>
<evidence type="ECO:0000313" key="10">
    <source>
        <dbReference type="EMBL" id="AER42901.1"/>
    </source>
</evidence>
<evidence type="ECO:0000256" key="7">
    <source>
        <dbReference type="RuleBase" id="RU000471"/>
    </source>
</evidence>
<evidence type="ECO:0000256" key="2">
    <source>
        <dbReference type="ARBA" id="ARBA00010535"/>
    </source>
</evidence>
<feature type="transmembrane region" description="Helical" evidence="9">
    <location>
        <begin position="107"/>
        <end position="130"/>
    </location>
</feature>
<keyword evidence="8" id="KW-0830">Ubiquinone</keyword>
<evidence type="ECO:0000256" key="8">
    <source>
        <dbReference type="RuleBase" id="RU000473"/>
    </source>
</evidence>
<feature type="transmembrane region" description="Helical" evidence="9">
    <location>
        <begin position="150"/>
        <end position="168"/>
    </location>
</feature>
<comment type="subcellular location">
    <subcellularLocation>
        <location evidence="1">Membrane</location>
        <topology evidence="1">Multi-pass membrane protein</topology>
    </subcellularLocation>
    <subcellularLocation>
        <location evidence="7">Mitochondrion inner membrane</location>
        <topology evidence="7">Multi-pass membrane protein</topology>
    </subcellularLocation>
</comment>
<dbReference type="AlphaFoldDB" id="H2E2E2"/>
<keyword evidence="7" id="KW-0520">NAD</keyword>
<protein>
    <recommendedName>
        <fullName evidence="3 8">NADH-ubiquinone oxidoreductase chain 1</fullName>
        <ecNumber evidence="8">7.1.1.2</ecNumber>
    </recommendedName>
</protein>
<sequence>MCLVFNSMRLLVVAAMVLVLVLLLVAYFTMLERKVLGYGQLRKGPNKVVFLGLGQPLLDGVKLMMKSFHPLMGGVGWAYLGLPMLVFVVMMSVWSVSLSIFGMFGVLYYMLVFMVLVGLMVLSVFVLSVYSGSKYGAIGAMRGLAQMVSYEILMGLILLIVVMVGFSFEFTSSGLLIYFLPLMLVWWVVCVVETNRAPVDFVEGESELVSGFNVEFGSVLFAMLFLGEYGMMAVYSVVSVYMFCSVGSLSASSVLSLGLMVMFLWWRLTFPRYRYDLLMDLSWSVFLPVVLVFFLSSFVLISL</sequence>
<dbReference type="EC" id="7.1.1.2" evidence="8"/>
<evidence type="ECO:0000256" key="5">
    <source>
        <dbReference type="ARBA" id="ARBA00022989"/>
    </source>
</evidence>
<dbReference type="EMBL" id="JN710452">
    <property type="protein sequence ID" value="AER42901.1"/>
    <property type="molecule type" value="Genomic_DNA"/>
</dbReference>
<dbReference type="GeneID" id="11547971"/>
<keyword evidence="6 9" id="KW-0472">Membrane</keyword>
<feature type="transmembrane region" description="Helical" evidence="9">
    <location>
        <begin position="7"/>
        <end position="28"/>
    </location>
</feature>
<accession>H2E2E2</accession>
<feature type="transmembrane region" description="Helical" evidence="9">
    <location>
        <begin position="212"/>
        <end position="234"/>
    </location>
</feature>
<feature type="transmembrane region" description="Helical" evidence="9">
    <location>
        <begin position="174"/>
        <end position="192"/>
    </location>
</feature>
<dbReference type="Pfam" id="PF00146">
    <property type="entry name" value="NADHdh"/>
    <property type="match status" value="1"/>
</dbReference>
<dbReference type="PANTHER" id="PTHR11432:SF3">
    <property type="entry name" value="NADH-UBIQUINONE OXIDOREDUCTASE CHAIN 1"/>
    <property type="match status" value="1"/>
</dbReference>
<gene>
    <name evidence="10" type="primary">ND1</name>
</gene>
<dbReference type="GO" id="GO:0009060">
    <property type="term" value="P:aerobic respiration"/>
    <property type="evidence" value="ECO:0007669"/>
    <property type="project" value="TreeGrafter"/>
</dbReference>
<keyword evidence="4 7" id="KW-0812">Transmembrane</keyword>